<dbReference type="GO" id="GO:0016530">
    <property type="term" value="F:metallochaperone activity"/>
    <property type="evidence" value="ECO:0007669"/>
    <property type="project" value="TreeGrafter"/>
</dbReference>
<evidence type="ECO:0000313" key="2">
    <source>
        <dbReference type="EMBL" id="CAJ1003948.1"/>
    </source>
</evidence>
<dbReference type="PANTHER" id="PTHR43680">
    <property type="entry name" value="NITRATE REDUCTASE MOLYBDENUM COFACTOR ASSEMBLY CHAPERONE"/>
    <property type="match status" value="1"/>
</dbReference>
<protein>
    <submittedName>
        <fullName evidence="2">Nitrate reductase molybdenum cofactor assembly chaperone</fullName>
    </submittedName>
</protein>
<dbReference type="NCBIfam" id="TIGR00684">
    <property type="entry name" value="narJ"/>
    <property type="match status" value="1"/>
</dbReference>
<dbReference type="Gene3D" id="1.10.3480.10">
    <property type="entry name" value="TorD-like"/>
    <property type="match status" value="1"/>
</dbReference>
<dbReference type="SUPFAM" id="SSF89155">
    <property type="entry name" value="TorD-like"/>
    <property type="match status" value="1"/>
</dbReference>
<sequence length="190" mass="20951">MDIGTSQRVCGLLSRLLEYPSSEWRQHLPAAREMAAEIAAADAEAARHIEAFLNAAESAGEIAWQEQYVRTFDFGRTTNLYLTYEQHGEERERGAALLAWKRRYAEAGFILEDGELADYLPLVLEFAASASWSAAQEVLAWSRPALHSIRLSLAEAGSPYTGLFELLLQIVPEAPAELAAEPTLTGRGDN</sequence>
<dbReference type="InterPro" id="IPR020945">
    <property type="entry name" value="DMSO/NO3_reduct_chaperone"/>
</dbReference>
<organism evidence="2 3">
    <name type="scientific">Brevibacillus aydinogluensis</name>
    <dbReference type="NCBI Taxonomy" id="927786"/>
    <lineage>
        <taxon>Bacteria</taxon>
        <taxon>Bacillati</taxon>
        <taxon>Bacillota</taxon>
        <taxon>Bacilli</taxon>
        <taxon>Bacillales</taxon>
        <taxon>Paenibacillaceae</taxon>
        <taxon>Brevibacillus</taxon>
    </lineage>
</organism>
<dbReference type="GO" id="GO:0042128">
    <property type="term" value="P:nitrate assimilation"/>
    <property type="evidence" value="ECO:0007669"/>
    <property type="project" value="UniProtKB-KW"/>
</dbReference>
<keyword evidence="3" id="KW-1185">Reference proteome</keyword>
<gene>
    <name evidence="2" type="primary">narJ</name>
    <name evidence="2" type="ORF">BSPP4475_16610</name>
</gene>
<dbReference type="InterPro" id="IPR036411">
    <property type="entry name" value="TorD-like_sf"/>
</dbReference>
<dbReference type="KEGG" id="bayd:BSPP4475_16610"/>
<dbReference type="EMBL" id="OY569118">
    <property type="protein sequence ID" value="CAJ1003948.1"/>
    <property type="molecule type" value="Genomic_DNA"/>
</dbReference>
<dbReference type="InterPro" id="IPR003765">
    <property type="entry name" value="NO3_reductase_chaperone_NarJ"/>
</dbReference>
<proteinExistence type="predicted"/>
<evidence type="ECO:0000313" key="3">
    <source>
        <dbReference type="Proteomes" id="UP001189619"/>
    </source>
</evidence>
<evidence type="ECO:0000256" key="1">
    <source>
        <dbReference type="ARBA" id="ARBA00023063"/>
    </source>
</evidence>
<dbReference type="GO" id="GO:0051131">
    <property type="term" value="P:chaperone-mediated protein complex assembly"/>
    <property type="evidence" value="ECO:0007669"/>
    <property type="project" value="InterPro"/>
</dbReference>
<dbReference type="AlphaFoldDB" id="A0AA48M9W9"/>
<reference evidence="2" key="1">
    <citation type="submission" date="2023-07" db="EMBL/GenBank/DDBJ databases">
        <authorList>
            <person name="Ivanov I."/>
            <person name="Teneva D."/>
            <person name="Stoikov I."/>
        </authorList>
    </citation>
    <scope>NUCLEOTIDE SEQUENCE</scope>
    <source>
        <strain evidence="2">4475</strain>
    </source>
</reference>
<dbReference type="GO" id="GO:0051082">
    <property type="term" value="F:unfolded protein binding"/>
    <property type="evidence" value="ECO:0007669"/>
    <property type="project" value="InterPro"/>
</dbReference>
<name>A0AA48M9W9_9BACL</name>
<dbReference type="Pfam" id="PF02613">
    <property type="entry name" value="Nitrate_red_del"/>
    <property type="match status" value="1"/>
</dbReference>
<dbReference type="PANTHER" id="PTHR43680:SF2">
    <property type="entry name" value="NITRATE REDUCTASE MOLYBDENUM COFACTOR ASSEMBLY CHAPERONE NARJ"/>
    <property type="match status" value="1"/>
</dbReference>
<accession>A0AA48M9W9</accession>
<dbReference type="RefSeq" id="WP_212133185.1">
    <property type="nucleotide sequence ID" value="NZ_JAUSVZ010000021.1"/>
</dbReference>
<keyword evidence="1" id="KW-0534">Nitrate assimilation</keyword>
<dbReference type="Proteomes" id="UP001189619">
    <property type="component" value="Chromosome"/>
</dbReference>